<reference evidence="2" key="2">
    <citation type="submission" date="2023-06" db="EMBL/GenBank/DDBJ databases">
        <authorList>
            <consortium name="Lawrence Berkeley National Laboratory"/>
            <person name="Haridas S."/>
            <person name="Hensen N."/>
            <person name="Bonometti L."/>
            <person name="Westerberg I."/>
            <person name="Brannstrom I.O."/>
            <person name="Guillou S."/>
            <person name="Cros-Aarteil S."/>
            <person name="Calhoun S."/>
            <person name="Kuo A."/>
            <person name="Mondo S."/>
            <person name="Pangilinan J."/>
            <person name="Riley R."/>
            <person name="Labutti K."/>
            <person name="Andreopoulos B."/>
            <person name="Lipzen A."/>
            <person name="Chen C."/>
            <person name="Yanf M."/>
            <person name="Daum C."/>
            <person name="Ng V."/>
            <person name="Clum A."/>
            <person name="Steindorff A."/>
            <person name="Ohm R."/>
            <person name="Martin F."/>
            <person name="Silar P."/>
            <person name="Natvig D."/>
            <person name="Lalanne C."/>
            <person name="Gautier V."/>
            <person name="Ament-Velasquez S.L."/>
            <person name="Kruys A."/>
            <person name="Hutchinson M.I."/>
            <person name="Powell A.J."/>
            <person name="Barry K."/>
            <person name="Miller A.N."/>
            <person name="Grigoriev I.V."/>
            <person name="Debuchy R."/>
            <person name="Gladieux P."/>
            <person name="Thoren M.H."/>
            <person name="Johannesson H."/>
        </authorList>
    </citation>
    <scope>NUCLEOTIDE SEQUENCE</scope>
    <source>
        <strain evidence="2">CBS 958.72</strain>
    </source>
</reference>
<feature type="compositionally biased region" description="Polar residues" evidence="1">
    <location>
        <begin position="191"/>
        <end position="206"/>
    </location>
</feature>
<dbReference type="Proteomes" id="UP001287356">
    <property type="component" value="Unassembled WGS sequence"/>
</dbReference>
<comment type="caution">
    <text evidence="2">The sequence shown here is derived from an EMBL/GenBank/DDBJ whole genome shotgun (WGS) entry which is preliminary data.</text>
</comment>
<dbReference type="EMBL" id="JAULSN010000008">
    <property type="protein sequence ID" value="KAK3365832.1"/>
    <property type="molecule type" value="Genomic_DNA"/>
</dbReference>
<evidence type="ECO:0000313" key="2">
    <source>
        <dbReference type="EMBL" id="KAK3365832.1"/>
    </source>
</evidence>
<feature type="compositionally biased region" description="Low complexity" evidence="1">
    <location>
        <begin position="272"/>
        <end position="281"/>
    </location>
</feature>
<feature type="region of interest" description="Disordered" evidence="1">
    <location>
        <begin position="593"/>
        <end position="621"/>
    </location>
</feature>
<feature type="region of interest" description="Disordered" evidence="1">
    <location>
        <begin position="172"/>
        <end position="212"/>
    </location>
</feature>
<sequence>MEPQSFDLLQWEELCAVPRAAGFFAMNWTEGKLYRSTRGRLRKANPARQRQREYFANARARAAEVKNSVENGPPSISFLRSSSSLSRRSRASNKSVSSAERHASQPATQKQADPPRKRPKITDTARESPLPTISRFFEQQSAQGIGAPGPVDTQPEYDGQALERMRQKLLAKKDWRLSRRSISGPAKNRPKQVSDSQASGNKTSGEAIQDVQKRASHIARGGHGHLKRRHEPLSRQDMVVRIGSQEGRAEAPPRGNSTDNPDFDAIFRERPPLGSLPLSSSQIAGENPRREERLISGRMEPCVISTPEIREPVPLRAFPTTFYPMETFDSANTDSVLVQVGRVASPVPPSRKGENDRWRKWLRKPSSPINSVEAVEGSQESVECPRVSPGVSEISREVRERSQSLPRLTDAALSRFTGTKPSEVEALGQAFGSSSSSLILSRFEDLMARIHRRHEQTGTQKEAPPLDSQMHIPDDDPTPHEKDGNMQANVSRQIPPTAAEQIGAPLCKSDPDQAWKSFLFGGESTDGVEEAAFDEAKRDVARDLQPSTYSSCIGDNPLSEWDSNIAAAGTAHTNRDESSGFANDVLSSAGASASRKATLGPSSTGVMSDPTSAGQDGDDQYAESSLAPLVQHGPNLLDTPCPDPTKSTGGSMSDTLAHPAMSTISLAVEPARSEVGVNDQFRFIPPKLFVGSRSSLKRPNEAPMPVTVGNRRGRRKIRARDGRANIRALPNYNSDPIEDIEDVGETRPSLFGSLDLA</sequence>
<keyword evidence="3" id="KW-1185">Reference proteome</keyword>
<organism evidence="2 3">
    <name type="scientific">Lasiosphaeria ovina</name>
    <dbReference type="NCBI Taxonomy" id="92902"/>
    <lineage>
        <taxon>Eukaryota</taxon>
        <taxon>Fungi</taxon>
        <taxon>Dikarya</taxon>
        <taxon>Ascomycota</taxon>
        <taxon>Pezizomycotina</taxon>
        <taxon>Sordariomycetes</taxon>
        <taxon>Sordariomycetidae</taxon>
        <taxon>Sordariales</taxon>
        <taxon>Lasiosphaeriaceae</taxon>
        <taxon>Lasiosphaeria</taxon>
    </lineage>
</organism>
<evidence type="ECO:0000256" key="1">
    <source>
        <dbReference type="SAM" id="MobiDB-lite"/>
    </source>
</evidence>
<reference evidence="2" key="1">
    <citation type="journal article" date="2023" name="Mol. Phylogenet. Evol.">
        <title>Genome-scale phylogeny and comparative genomics of the fungal order Sordariales.</title>
        <authorList>
            <person name="Hensen N."/>
            <person name="Bonometti L."/>
            <person name="Westerberg I."/>
            <person name="Brannstrom I.O."/>
            <person name="Guillou S."/>
            <person name="Cros-Aarteil S."/>
            <person name="Calhoun S."/>
            <person name="Haridas S."/>
            <person name="Kuo A."/>
            <person name="Mondo S."/>
            <person name="Pangilinan J."/>
            <person name="Riley R."/>
            <person name="LaButti K."/>
            <person name="Andreopoulos B."/>
            <person name="Lipzen A."/>
            <person name="Chen C."/>
            <person name="Yan M."/>
            <person name="Daum C."/>
            <person name="Ng V."/>
            <person name="Clum A."/>
            <person name="Steindorff A."/>
            <person name="Ohm R.A."/>
            <person name="Martin F."/>
            <person name="Silar P."/>
            <person name="Natvig D.O."/>
            <person name="Lalanne C."/>
            <person name="Gautier V."/>
            <person name="Ament-Velasquez S.L."/>
            <person name="Kruys A."/>
            <person name="Hutchinson M.I."/>
            <person name="Powell A.J."/>
            <person name="Barry K."/>
            <person name="Miller A.N."/>
            <person name="Grigoriev I.V."/>
            <person name="Debuchy R."/>
            <person name="Gladieux P."/>
            <person name="Hiltunen Thoren M."/>
            <person name="Johannesson H."/>
        </authorList>
    </citation>
    <scope>NUCLEOTIDE SEQUENCE</scope>
    <source>
        <strain evidence="2">CBS 958.72</strain>
    </source>
</reference>
<feature type="region of interest" description="Disordered" evidence="1">
    <location>
        <begin position="65"/>
        <end position="130"/>
    </location>
</feature>
<feature type="compositionally biased region" description="Basic and acidic residues" evidence="1">
    <location>
        <begin position="113"/>
        <end position="126"/>
    </location>
</feature>
<feature type="compositionally biased region" description="Low complexity" evidence="1">
    <location>
        <begin position="75"/>
        <end position="86"/>
    </location>
</feature>
<proteinExistence type="predicted"/>
<dbReference type="AlphaFoldDB" id="A0AAE0N055"/>
<gene>
    <name evidence="2" type="ORF">B0T24DRAFT_636934</name>
</gene>
<feature type="compositionally biased region" description="Polar residues" evidence="1">
    <location>
        <begin position="600"/>
        <end position="614"/>
    </location>
</feature>
<evidence type="ECO:0000313" key="3">
    <source>
        <dbReference type="Proteomes" id="UP001287356"/>
    </source>
</evidence>
<feature type="region of interest" description="Disordered" evidence="1">
    <location>
        <begin position="454"/>
        <end position="487"/>
    </location>
</feature>
<feature type="region of interest" description="Disordered" evidence="1">
    <location>
        <begin position="270"/>
        <end position="290"/>
    </location>
</feature>
<feature type="compositionally biased region" description="Basic and acidic residues" evidence="1">
    <location>
        <begin position="472"/>
        <end position="484"/>
    </location>
</feature>
<accession>A0AAE0N055</accession>
<protein>
    <submittedName>
        <fullName evidence="2">Uncharacterized protein</fullName>
    </submittedName>
</protein>
<name>A0AAE0N055_9PEZI</name>